<evidence type="ECO:0000313" key="2">
    <source>
        <dbReference type="Proteomes" id="UP000030816"/>
    </source>
</evidence>
<protein>
    <submittedName>
        <fullName evidence="1">Phosphotransferase enzyme family protein</fullName>
    </submittedName>
</protein>
<reference evidence="1 2" key="1">
    <citation type="journal article" date="2014" name="Proc. Natl. Acad. Sci. U.S.A.">
        <title>Trajectory and genomic determinants of fungal-pathogen speciation and host adaptation.</title>
        <authorList>
            <person name="Hu X."/>
            <person name="Xiao G."/>
            <person name="Zheng P."/>
            <person name="Shang Y."/>
            <person name="Su Y."/>
            <person name="Zhang X."/>
            <person name="Liu X."/>
            <person name="Zhan S."/>
            <person name="St Leger R.J."/>
            <person name="Wang C."/>
        </authorList>
    </citation>
    <scope>NUCLEOTIDE SEQUENCE [LARGE SCALE GENOMIC DNA]</scope>
    <source>
        <strain evidence="1 2">ARSEF 1941</strain>
    </source>
</reference>
<dbReference type="InterPro" id="IPR051678">
    <property type="entry name" value="AGP_Transferase"/>
</dbReference>
<dbReference type="EMBL" id="AZHE01000003">
    <property type="protein sequence ID" value="KHO00143.1"/>
    <property type="molecule type" value="Genomic_DNA"/>
</dbReference>
<dbReference type="Proteomes" id="UP000030816">
    <property type="component" value="Unassembled WGS sequence"/>
</dbReference>
<comment type="caution">
    <text evidence="1">The sequence shown here is derived from an EMBL/GenBank/DDBJ whole genome shotgun (WGS) entry which is preliminary data.</text>
</comment>
<dbReference type="InterPro" id="IPR011009">
    <property type="entry name" value="Kinase-like_dom_sf"/>
</dbReference>
<name>A0A0B2X304_METAS</name>
<gene>
    <name evidence="1" type="ORF">MAM_02066</name>
</gene>
<dbReference type="HOGENOM" id="CLU_028906_4_1_1"/>
<proteinExistence type="predicted"/>
<dbReference type="OrthoDB" id="5412996at2759"/>
<dbReference type="SUPFAM" id="SSF56112">
    <property type="entry name" value="Protein kinase-like (PK-like)"/>
    <property type="match status" value="1"/>
</dbReference>
<dbReference type="AlphaFoldDB" id="A0A0B2X304"/>
<dbReference type="GO" id="GO:0016740">
    <property type="term" value="F:transferase activity"/>
    <property type="evidence" value="ECO:0007669"/>
    <property type="project" value="UniProtKB-KW"/>
</dbReference>
<dbReference type="PANTHER" id="PTHR21310">
    <property type="entry name" value="AMINOGLYCOSIDE PHOSPHOTRANSFERASE-RELATED-RELATED"/>
    <property type="match status" value="1"/>
</dbReference>
<dbReference type="RefSeq" id="XP_040681208.1">
    <property type="nucleotide sequence ID" value="XM_040820865.1"/>
</dbReference>
<dbReference type="GeneID" id="63736521"/>
<keyword evidence="1" id="KW-0808">Transferase</keyword>
<keyword evidence="2" id="KW-1185">Reference proteome</keyword>
<accession>A0A0B2X304</accession>
<sequence>MSVFDEIAEKAGDAQWDQWKDKILGARSEIASFVACRLGRDADEVIDWFEGSFNFCLRVVFNDAGADAVTRLPGPGHTTFRDEKVANEVQIIKFLHKHTNIPIPRLLSWGLTKDSLYHFGPFIISEFVEGVHLSDILRDPAVPTKIYLNPNINSQILNVVFEQIANILLQLFQFNFSRIGAVSKDPTLDTWSVTGRPLTYSMNELATTAFYPLDKFATGPFESASGYFRHLSHENLTHLFTQRNLSSTTDEAEEQYVARHLFARPIDKHCICDNGPFKLFCDDLRPQNILVDPKSLRITAVLDLEFTNAMPSQFASDPPWWLLLVGPDSYLFRGHSMEEFLSAYEPRLEQFLEVMKRVERSRGMLCTGKSLSSLMHDSWVTKRFWYNYAARKPFDVDKLFIHCLNENGAGAETLDEDVRAALAPFVKMKMEQLRAYDKDCKSLL</sequence>
<dbReference type="PANTHER" id="PTHR21310:SF37">
    <property type="entry name" value="AMINOGLYCOSIDE PHOSPHOTRANSFERASE DOMAIN-CONTAINING PROTEIN"/>
    <property type="match status" value="1"/>
</dbReference>
<organism evidence="1 2">
    <name type="scientific">Metarhizium album (strain ARSEF 1941)</name>
    <dbReference type="NCBI Taxonomy" id="1081103"/>
    <lineage>
        <taxon>Eukaryota</taxon>
        <taxon>Fungi</taxon>
        <taxon>Dikarya</taxon>
        <taxon>Ascomycota</taxon>
        <taxon>Pezizomycotina</taxon>
        <taxon>Sordariomycetes</taxon>
        <taxon>Hypocreomycetidae</taxon>
        <taxon>Hypocreales</taxon>
        <taxon>Clavicipitaceae</taxon>
        <taxon>Metarhizium</taxon>
    </lineage>
</organism>
<evidence type="ECO:0000313" key="1">
    <source>
        <dbReference type="EMBL" id="KHO00143.1"/>
    </source>
</evidence>
<dbReference type="STRING" id="1081103.A0A0B2X304"/>